<evidence type="ECO:0000313" key="7">
    <source>
        <dbReference type="Proteomes" id="UP000274097"/>
    </source>
</evidence>
<dbReference type="Proteomes" id="UP000274097">
    <property type="component" value="Unassembled WGS sequence"/>
</dbReference>
<dbReference type="Gene3D" id="1.10.10.10">
    <property type="entry name" value="Winged helix-like DNA-binding domain superfamily/Winged helix DNA-binding domain"/>
    <property type="match status" value="1"/>
</dbReference>
<evidence type="ECO:0000313" key="6">
    <source>
        <dbReference type="EMBL" id="RMI14591.1"/>
    </source>
</evidence>
<dbReference type="RefSeq" id="WP_120641013.1">
    <property type="nucleotide sequence ID" value="NZ_RAQU01000309.1"/>
</dbReference>
<dbReference type="InterPro" id="IPR002577">
    <property type="entry name" value="HTH_HxlR"/>
</dbReference>
<evidence type="ECO:0000256" key="3">
    <source>
        <dbReference type="ARBA" id="ARBA00023163"/>
    </source>
</evidence>
<dbReference type="Pfam" id="PF01638">
    <property type="entry name" value="HxlR"/>
    <property type="match status" value="1"/>
</dbReference>
<name>A0A3A9J940_9PROT</name>
<accession>A0A3A9J940</accession>
<gene>
    <name evidence="5" type="ORF">D6Z83_25990</name>
    <name evidence="6" type="ORF">EBE87_27680</name>
</gene>
<evidence type="ECO:0000313" key="8">
    <source>
        <dbReference type="Proteomes" id="UP000278036"/>
    </source>
</evidence>
<dbReference type="EMBL" id="RFLX01000100">
    <property type="protein sequence ID" value="RMI14591.1"/>
    <property type="molecule type" value="Genomic_DNA"/>
</dbReference>
<keyword evidence="3" id="KW-0804">Transcription</keyword>
<dbReference type="SUPFAM" id="SSF46785">
    <property type="entry name" value="Winged helix' DNA-binding domain"/>
    <property type="match status" value="1"/>
</dbReference>
<organism evidence="5 8">
    <name type="scientific">Teichococcus wenyumeiae</name>
    <dbReference type="NCBI Taxonomy" id="2478470"/>
    <lineage>
        <taxon>Bacteria</taxon>
        <taxon>Pseudomonadati</taxon>
        <taxon>Pseudomonadota</taxon>
        <taxon>Alphaproteobacteria</taxon>
        <taxon>Acetobacterales</taxon>
        <taxon>Roseomonadaceae</taxon>
        <taxon>Roseomonas</taxon>
    </lineage>
</organism>
<comment type="caution">
    <text evidence="5">The sequence shown here is derived from an EMBL/GenBank/DDBJ whole genome shotgun (WGS) entry which is preliminary data.</text>
</comment>
<dbReference type="PANTHER" id="PTHR33204">
    <property type="entry name" value="TRANSCRIPTIONAL REGULATOR, MARR FAMILY"/>
    <property type="match status" value="1"/>
</dbReference>
<dbReference type="OrthoDB" id="9800350at2"/>
<evidence type="ECO:0000256" key="1">
    <source>
        <dbReference type="ARBA" id="ARBA00023015"/>
    </source>
</evidence>
<dbReference type="PANTHER" id="PTHR33204:SF37">
    <property type="entry name" value="HTH-TYPE TRANSCRIPTIONAL REGULATOR YODB"/>
    <property type="match status" value="1"/>
</dbReference>
<dbReference type="InterPro" id="IPR036388">
    <property type="entry name" value="WH-like_DNA-bd_sf"/>
</dbReference>
<dbReference type="Proteomes" id="UP000278036">
    <property type="component" value="Unassembled WGS sequence"/>
</dbReference>
<dbReference type="EMBL" id="RAQU01000309">
    <property type="protein sequence ID" value="RKK01243.1"/>
    <property type="molecule type" value="Genomic_DNA"/>
</dbReference>
<dbReference type="PROSITE" id="PS51118">
    <property type="entry name" value="HTH_HXLR"/>
    <property type="match status" value="1"/>
</dbReference>
<dbReference type="AlphaFoldDB" id="A0A3A9J940"/>
<evidence type="ECO:0000256" key="2">
    <source>
        <dbReference type="ARBA" id="ARBA00023125"/>
    </source>
</evidence>
<keyword evidence="7" id="KW-1185">Reference proteome</keyword>
<sequence length="139" mass="15387">MTIDGHLASQMLRGDAFDADCRSREVLVAITGKWSVLILVALGGGTMRFAELRRRVNGVSERMLAESLRQLARYRLIERRSFPVVPPHVEYTLTSLGHEAAGQLTRLTDWIEGNVTQLIADDPSQPQQTEVPSSNLSGD</sequence>
<evidence type="ECO:0000259" key="4">
    <source>
        <dbReference type="PROSITE" id="PS51118"/>
    </source>
</evidence>
<keyword evidence="1" id="KW-0805">Transcription regulation</keyword>
<dbReference type="InterPro" id="IPR036390">
    <property type="entry name" value="WH_DNA-bd_sf"/>
</dbReference>
<proteinExistence type="predicted"/>
<dbReference type="GO" id="GO:0003677">
    <property type="term" value="F:DNA binding"/>
    <property type="evidence" value="ECO:0007669"/>
    <property type="project" value="UniProtKB-KW"/>
</dbReference>
<feature type="domain" description="HTH hxlR-type" evidence="4">
    <location>
        <begin position="21"/>
        <end position="119"/>
    </location>
</feature>
<keyword evidence="2" id="KW-0238">DNA-binding</keyword>
<reference evidence="5 8" key="1">
    <citation type="submission" date="2018-09" db="EMBL/GenBank/DDBJ databases">
        <title>Roseomonas sp. nov., isolated from feces of Tibetan antelopes in the Qinghai-Tibet plateau, China.</title>
        <authorList>
            <person name="Tian Z."/>
        </authorList>
    </citation>
    <scope>NUCLEOTIDE SEQUENCE [LARGE SCALE GENOMIC DNA]</scope>
    <source>
        <strain evidence="6 7">Z23</strain>
        <strain evidence="5 8">Z24</strain>
    </source>
</reference>
<evidence type="ECO:0000313" key="5">
    <source>
        <dbReference type="EMBL" id="RKK01243.1"/>
    </source>
</evidence>
<protein>
    <submittedName>
        <fullName evidence="5">Transcriptional regulator</fullName>
    </submittedName>
</protein>
<dbReference type="FunCoup" id="A0A3A9J940">
    <property type="interactions" value="70"/>
</dbReference>
<dbReference type="InParanoid" id="A0A3A9J940"/>